<dbReference type="PANTHER" id="PTHR46082">
    <property type="entry name" value="ATP/GTP-BINDING PROTEIN-RELATED"/>
    <property type="match status" value="1"/>
</dbReference>
<evidence type="ECO:0000313" key="5">
    <source>
        <dbReference type="EMBL" id="KAF3230575.1"/>
    </source>
</evidence>
<dbReference type="AlphaFoldDB" id="A0A7C8UBU1"/>
<dbReference type="PROSITE" id="PS50088">
    <property type="entry name" value="ANK_REPEAT"/>
    <property type="match status" value="2"/>
</dbReference>
<reference evidence="6 7" key="1">
    <citation type="submission" date="2019-06" db="EMBL/GenBank/DDBJ databases">
        <authorList>
            <person name="Palmer J.M."/>
        </authorList>
    </citation>
    <scope>NUCLEOTIDE SEQUENCE [LARGE SCALE GENOMIC DNA]</scope>
    <source>
        <strain evidence="4 6">TWF106</strain>
        <strain evidence="5 7">TWF191</strain>
    </source>
</reference>
<feature type="domain" description="Nephrocystin 3-like N-terminal" evidence="3">
    <location>
        <begin position="350"/>
        <end position="524"/>
    </location>
</feature>
<dbReference type="PANTHER" id="PTHR46082:SF11">
    <property type="entry name" value="AAA+ ATPASE DOMAIN-CONTAINING PROTEIN-RELATED"/>
    <property type="match status" value="1"/>
</dbReference>
<dbReference type="SMART" id="SM00248">
    <property type="entry name" value="ANK"/>
    <property type="match status" value="7"/>
</dbReference>
<feature type="repeat" description="ANK" evidence="2">
    <location>
        <begin position="1117"/>
        <end position="1151"/>
    </location>
</feature>
<evidence type="ECO:0000256" key="2">
    <source>
        <dbReference type="PROSITE-ProRule" id="PRU00023"/>
    </source>
</evidence>
<dbReference type="Proteomes" id="UP000483672">
    <property type="component" value="Unassembled WGS sequence"/>
</dbReference>
<dbReference type="InterPro" id="IPR035994">
    <property type="entry name" value="Nucleoside_phosphorylase_sf"/>
</dbReference>
<comment type="caution">
    <text evidence="4">The sequence shown here is derived from an EMBL/GenBank/DDBJ whole genome shotgun (WGS) entry which is preliminary data.</text>
</comment>
<name>A0A7C8UBU1_ORBOL</name>
<sequence length="1238" mass="136023">MAAARAMLDEIHGDLPNPSKDLNGYIFGAMGNHYVVMACLPSGIYGTTPAALVVSQMQSSFPSIRFYMMVGIGGGIPTKADIRLGDVVVSVPTGQCPGVVQHDRGKIVAGGHTEQTGNLHGPPRGLLNVVSKLRAIHSSDGNRIRQILEEAESKLSKKIGFIRPEDDILFRAEYDHIDSGSDTCDYCNEQEALIRPSRDTHDPVVHYGIIASGNTVIKDGKSRDLIGEKNGAYCFEMEAAGVADIVECLAIRGICDYSDSHKNKRWQPYAAATAAGYAKELLQTLYIEKQPIDRPPNNSASSKFHNAMRGEDSEDNFSVTEEYKIRSLRTLSFGGMDFRLNNIALAHQTTCDWFFETKQFLQWRNREDIETFNGVLWIKGKPGAGKSTLMKHTLLHCQKKLPSHSIAAYFFSTRGQGLEKSRHGMLRSLLYQLCDNDSGAYRAFLPRFRDKEKKHGHSWEWREDELETILLEFIASSTKPVVLLVDALDECDESEVRMAVNFLETLSSVSVTAKRTLNVCLSSRHYPTISMAKKLDLTIEGIAGHNKDISIYVEAKLRIDDDDIKYELCNKAEGLFMWVILVVGFLNRAYDDGDIDAVWIRLRELPPDLDAVFSTLLEIDNPEKHRTVSMLEFMLFCKGSLAPIELYYAVKAGTKPESLRRHGTLAGLTDKIIKNFIINHSRGLIEVCKTRYHSSDNDSRVQFIHKTVEDFLLRNNRLQTLHSRMGPYLGGFGHEGIALSCLEYLRMTDFGKEPSLESIPDVVVYLNRNYPFLKYAAGNIFYHAEKTDSGHQKIIIQLINTPDLVPELISVCEIFGRIFPEGSRYPCGQDASLLYAVSVQNCPKLLKAALALPPSYEVNVDALGGYFGTPLQAAISIWANDIIQILLDAGADLNVTGGKYFHVLQTAIHCTPMGIQDEAFTLSLLAKLIGAGADVNANGGEFGTALQAAAVTAPSNRKYTSRYIGYDTVTKMIEMLLDAGADVNVQGGTYGNVLQAAVANALLAYNDDREPAKKVVMMLIEAGADVNAQGGFYGNALQAAARLVGLPGNGDYIGYEVSKMLLDAGSNVNAQGGPYGSAVCAVCAVCAVSGSVPRRVEVAKLLLSAGADVNAQIGSQKYSTPLALACGWGWMASDLIENLLNEGADVNARSRDGSAVDAAFIRGCFDVQSRRFNKVSRVEGSLSILRRLQLAGAAGAVEAEQKLTKYRDWVSIQVSQGRKRSELPYDLYLQETSRSMLA</sequence>
<evidence type="ECO:0000313" key="4">
    <source>
        <dbReference type="EMBL" id="KAF3204798.1"/>
    </source>
</evidence>
<dbReference type="GO" id="GO:0003824">
    <property type="term" value="F:catalytic activity"/>
    <property type="evidence" value="ECO:0007669"/>
    <property type="project" value="InterPro"/>
</dbReference>
<dbReference type="Gene3D" id="3.40.50.300">
    <property type="entry name" value="P-loop containing nucleotide triphosphate hydrolases"/>
    <property type="match status" value="1"/>
</dbReference>
<dbReference type="SUPFAM" id="SSF53167">
    <property type="entry name" value="Purine and uridine phosphorylases"/>
    <property type="match status" value="1"/>
</dbReference>
<dbReference type="InterPro" id="IPR002110">
    <property type="entry name" value="Ankyrin_rpt"/>
</dbReference>
<dbReference type="EMBL" id="WIWS01000122">
    <property type="protein sequence ID" value="KAF3204798.1"/>
    <property type="molecule type" value="Genomic_DNA"/>
</dbReference>
<dbReference type="Pfam" id="PF24883">
    <property type="entry name" value="NPHP3_N"/>
    <property type="match status" value="1"/>
</dbReference>
<dbReference type="InterPro" id="IPR056884">
    <property type="entry name" value="NPHP3-like_N"/>
</dbReference>
<dbReference type="Gene3D" id="3.40.50.1580">
    <property type="entry name" value="Nucleoside phosphorylase domain"/>
    <property type="match status" value="1"/>
</dbReference>
<dbReference type="Proteomes" id="UP000472727">
    <property type="component" value="Unassembled WGS sequence"/>
</dbReference>
<dbReference type="InterPro" id="IPR027417">
    <property type="entry name" value="P-loop_NTPase"/>
</dbReference>
<proteinExistence type="predicted"/>
<dbReference type="EMBL" id="WIPF01000007">
    <property type="protein sequence ID" value="KAF3230575.1"/>
    <property type="molecule type" value="Genomic_DNA"/>
</dbReference>
<feature type="repeat" description="ANK" evidence="2">
    <location>
        <begin position="869"/>
        <end position="898"/>
    </location>
</feature>
<evidence type="ECO:0000313" key="7">
    <source>
        <dbReference type="Proteomes" id="UP000483672"/>
    </source>
</evidence>
<organism evidence="4 6">
    <name type="scientific">Orbilia oligospora</name>
    <name type="common">Nematode-trapping fungus</name>
    <name type="synonym">Arthrobotrys oligospora</name>
    <dbReference type="NCBI Taxonomy" id="2813651"/>
    <lineage>
        <taxon>Eukaryota</taxon>
        <taxon>Fungi</taxon>
        <taxon>Dikarya</taxon>
        <taxon>Ascomycota</taxon>
        <taxon>Pezizomycotina</taxon>
        <taxon>Orbiliomycetes</taxon>
        <taxon>Orbiliales</taxon>
        <taxon>Orbiliaceae</taxon>
        <taxon>Orbilia</taxon>
    </lineage>
</organism>
<dbReference type="Gene3D" id="1.25.40.20">
    <property type="entry name" value="Ankyrin repeat-containing domain"/>
    <property type="match status" value="1"/>
</dbReference>
<gene>
    <name evidence="4" type="ORF">TWF106_001447</name>
    <name evidence="5" type="ORF">TWF191_009490</name>
</gene>
<dbReference type="GO" id="GO:0009116">
    <property type="term" value="P:nucleoside metabolic process"/>
    <property type="evidence" value="ECO:0007669"/>
    <property type="project" value="InterPro"/>
</dbReference>
<accession>A0A7C8UBU1</accession>
<protein>
    <recommendedName>
        <fullName evidence="3">Nephrocystin 3-like N-terminal domain-containing protein</fullName>
    </recommendedName>
</protein>
<evidence type="ECO:0000259" key="3">
    <source>
        <dbReference type="Pfam" id="PF24883"/>
    </source>
</evidence>
<keyword evidence="2" id="KW-0040">ANK repeat</keyword>
<dbReference type="SUPFAM" id="SSF48403">
    <property type="entry name" value="Ankyrin repeat"/>
    <property type="match status" value="1"/>
</dbReference>
<evidence type="ECO:0000256" key="1">
    <source>
        <dbReference type="ARBA" id="ARBA00022737"/>
    </source>
</evidence>
<dbReference type="InterPro" id="IPR053137">
    <property type="entry name" value="NLR-like"/>
</dbReference>
<dbReference type="InterPro" id="IPR036770">
    <property type="entry name" value="Ankyrin_rpt-contain_sf"/>
</dbReference>
<evidence type="ECO:0000313" key="6">
    <source>
        <dbReference type="Proteomes" id="UP000472727"/>
    </source>
</evidence>
<keyword evidence="1" id="KW-0677">Repeat</keyword>
<dbReference type="SUPFAM" id="SSF52540">
    <property type="entry name" value="P-loop containing nucleoside triphosphate hydrolases"/>
    <property type="match status" value="1"/>
</dbReference>